<evidence type="ECO:0000313" key="14">
    <source>
        <dbReference type="Proteomes" id="UP000274822"/>
    </source>
</evidence>
<dbReference type="PANTHER" id="PTHR13247">
    <property type="entry name" value="TETRATRICOPEPTIDE REPEAT PROTEIN 11 TPR REPEAT PROTEIN 11"/>
    <property type="match status" value="1"/>
</dbReference>
<evidence type="ECO:0000256" key="7">
    <source>
        <dbReference type="ARBA" id="ARBA00022803"/>
    </source>
</evidence>
<dbReference type="Proteomes" id="UP000274822">
    <property type="component" value="Unassembled WGS sequence"/>
</dbReference>
<gene>
    <name evidence="13" type="ORF">BC938DRAFT_477162</name>
</gene>
<keyword evidence="9" id="KW-0496">Mitochondrion</keyword>
<keyword evidence="5" id="KW-0677">Repeat</keyword>
<evidence type="ECO:0000256" key="11">
    <source>
        <dbReference type="ARBA" id="ARBA00025016"/>
    </source>
</evidence>
<dbReference type="Pfam" id="PF14852">
    <property type="entry name" value="Fis1_TPR_N"/>
    <property type="match status" value="1"/>
</dbReference>
<feature type="transmembrane region" description="Helical" evidence="12">
    <location>
        <begin position="162"/>
        <end position="184"/>
    </location>
</feature>
<evidence type="ECO:0000256" key="2">
    <source>
        <dbReference type="ARBA" id="ARBA00008937"/>
    </source>
</evidence>
<dbReference type="AlphaFoldDB" id="A0A433PBM8"/>
<comment type="caution">
    <text evidence="13">The sequence shown here is derived from an EMBL/GenBank/DDBJ whole genome shotgun (WGS) entry which is preliminary data.</text>
</comment>
<keyword evidence="6" id="KW-1000">Mitochondrion outer membrane</keyword>
<comment type="function">
    <text evidence="11">Has a role in mitochondrial fission. Has a role in outer membrane fission but not matrix separation.</text>
</comment>
<dbReference type="Pfam" id="PF14853">
    <property type="entry name" value="Fis1_TPR_C"/>
    <property type="match status" value="1"/>
</dbReference>
<comment type="similarity">
    <text evidence="2">Belongs to the FIS1 family.</text>
</comment>
<dbReference type="GO" id="GO:0016559">
    <property type="term" value="P:peroxisome fission"/>
    <property type="evidence" value="ECO:0007669"/>
    <property type="project" value="TreeGrafter"/>
</dbReference>
<evidence type="ECO:0000256" key="12">
    <source>
        <dbReference type="SAM" id="Phobius"/>
    </source>
</evidence>
<dbReference type="GO" id="GO:0005741">
    <property type="term" value="C:mitochondrial outer membrane"/>
    <property type="evidence" value="ECO:0007669"/>
    <property type="project" value="UniProtKB-SubCell"/>
</dbReference>
<dbReference type="InterPro" id="IPR028061">
    <property type="entry name" value="Fis1_TPR_C"/>
</dbReference>
<dbReference type="Gene3D" id="1.25.40.10">
    <property type="entry name" value="Tetratricopeptide repeat domain"/>
    <property type="match status" value="1"/>
</dbReference>
<evidence type="ECO:0000313" key="13">
    <source>
        <dbReference type="EMBL" id="RUS14926.1"/>
    </source>
</evidence>
<dbReference type="InterPro" id="IPR016543">
    <property type="entry name" value="Fis1"/>
</dbReference>
<sequence length="190" mass="21290">MIAHDVTISLIKILPGFAPPSSISLSLSHFHTTQHTMTTDSLPFIQDAESPLSDGELEVLKKQYAREGEYVTVQTKFNYAWGLVKSRRSAETTDGVRLLTEIYTESPERRRECLYYLAVGNYKLANYTDARKYNEQLLALEPKNSQALALRRLIEDKVSREGVIGMAIVTGIAAIGGVIIAGLMRTRRDR</sequence>
<dbReference type="InterPro" id="IPR011990">
    <property type="entry name" value="TPR-like_helical_dom_sf"/>
</dbReference>
<evidence type="ECO:0000256" key="9">
    <source>
        <dbReference type="ARBA" id="ARBA00023128"/>
    </source>
</evidence>
<name>A0A433PBM8_9FUNG</name>
<accession>A0A433PBM8</accession>
<comment type="subcellular location">
    <subcellularLocation>
        <location evidence="1">Mitochondrion outer membrane</location>
        <topology evidence="1">Single-pass membrane protein</topology>
    </subcellularLocation>
</comment>
<dbReference type="GO" id="GO:0000422">
    <property type="term" value="P:autophagy of mitochondrion"/>
    <property type="evidence" value="ECO:0007669"/>
    <property type="project" value="TreeGrafter"/>
</dbReference>
<evidence type="ECO:0000256" key="10">
    <source>
        <dbReference type="ARBA" id="ARBA00023136"/>
    </source>
</evidence>
<dbReference type="GO" id="GO:0000266">
    <property type="term" value="P:mitochondrial fission"/>
    <property type="evidence" value="ECO:0007669"/>
    <property type="project" value="InterPro"/>
</dbReference>
<dbReference type="EMBL" id="RBNJ01026412">
    <property type="protein sequence ID" value="RUS14926.1"/>
    <property type="molecule type" value="Genomic_DNA"/>
</dbReference>
<keyword evidence="8 12" id="KW-1133">Transmembrane helix</keyword>
<evidence type="ECO:0000256" key="3">
    <source>
        <dbReference type="ARBA" id="ARBA00014314"/>
    </source>
</evidence>
<dbReference type="InterPro" id="IPR033745">
    <property type="entry name" value="Fis1_cytosol"/>
</dbReference>
<organism evidence="13 14">
    <name type="scientific">Jimgerdemannia flammicorona</name>
    <dbReference type="NCBI Taxonomy" id="994334"/>
    <lineage>
        <taxon>Eukaryota</taxon>
        <taxon>Fungi</taxon>
        <taxon>Fungi incertae sedis</taxon>
        <taxon>Mucoromycota</taxon>
        <taxon>Mucoromycotina</taxon>
        <taxon>Endogonomycetes</taxon>
        <taxon>Endogonales</taxon>
        <taxon>Endogonaceae</taxon>
        <taxon>Jimgerdemannia</taxon>
    </lineage>
</organism>
<evidence type="ECO:0000256" key="8">
    <source>
        <dbReference type="ARBA" id="ARBA00022989"/>
    </source>
</evidence>
<reference evidence="13 14" key="1">
    <citation type="journal article" date="2018" name="New Phytol.">
        <title>Phylogenomics of Endogonaceae and evolution of mycorrhizas within Mucoromycota.</title>
        <authorList>
            <person name="Chang Y."/>
            <person name="Desiro A."/>
            <person name="Na H."/>
            <person name="Sandor L."/>
            <person name="Lipzen A."/>
            <person name="Clum A."/>
            <person name="Barry K."/>
            <person name="Grigoriev I.V."/>
            <person name="Martin F.M."/>
            <person name="Stajich J.E."/>
            <person name="Smith M.E."/>
            <person name="Bonito G."/>
            <person name="Spatafora J.W."/>
        </authorList>
    </citation>
    <scope>NUCLEOTIDE SEQUENCE [LARGE SCALE GENOMIC DNA]</scope>
    <source>
        <strain evidence="13 14">AD002</strain>
    </source>
</reference>
<dbReference type="FunFam" id="1.25.40.10:FF:000179">
    <property type="entry name" value="Mitochondrial fission 1 protein"/>
    <property type="match status" value="1"/>
</dbReference>
<evidence type="ECO:0000256" key="5">
    <source>
        <dbReference type="ARBA" id="ARBA00022737"/>
    </source>
</evidence>
<keyword evidence="14" id="KW-1185">Reference proteome</keyword>
<keyword evidence="4 12" id="KW-0812">Transmembrane</keyword>
<evidence type="ECO:0000256" key="6">
    <source>
        <dbReference type="ARBA" id="ARBA00022787"/>
    </source>
</evidence>
<proteinExistence type="inferred from homology"/>
<evidence type="ECO:0000256" key="1">
    <source>
        <dbReference type="ARBA" id="ARBA00004572"/>
    </source>
</evidence>
<dbReference type="SUPFAM" id="SSF48452">
    <property type="entry name" value="TPR-like"/>
    <property type="match status" value="1"/>
</dbReference>
<dbReference type="PANTHER" id="PTHR13247:SF0">
    <property type="entry name" value="MITOCHONDRIAL FISSION 1 PROTEIN"/>
    <property type="match status" value="1"/>
</dbReference>
<dbReference type="InterPro" id="IPR028058">
    <property type="entry name" value="Fis1_TPR_N"/>
</dbReference>
<keyword evidence="10 12" id="KW-0472">Membrane</keyword>
<evidence type="ECO:0000256" key="4">
    <source>
        <dbReference type="ARBA" id="ARBA00022692"/>
    </source>
</evidence>
<dbReference type="CDD" id="cd12212">
    <property type="entry name" value="Fis1"/>
    <property type="match status" value="1"/>
</dbReference>
<keyword evidence="7" id="KW-0802">TPR repeat</keyword>
<protein>
    <recommendedName>
        <fullName evidence="3">Mitochondrial fission 1 protein</fullName>
    </recommendedName>
</protein>
<dbReference type="GO" id="GO:0005778">
    <property type="term" value="C:peroxisomal membrane"/>
    <property type="evidence" value="ECO:0007669"/>
    <property type="project" value="TreeGrafter"/>
</dbReference>